<gene>
    <name evidence="1" type="ORF">ISALK_13300</name>
</gene>
<evidence type="ECO:0000313" key="2">
    <source>
        <dbReference type="Proteomes" id="UP000449710"/>
    </source>
</evidence>
<evidence type="ECO:0008006" key="3">
    <source>
        <dbReference type="Google" id="ProtNLM"/>
    </source>
</evidence>
<keyword evidence="2" id="KW-1185">Reference proteome</keyword>
<protein>
    <recommendedName>
        <fullName evidence="3">Gamma-glutamylcyclotransferase</fullName>
    </recommendedName>
</protein>
<organism evidence="1 2">
    <name type="scientific">Isachenkonia alkalipeptolytica</name>
    <dbReference type="NCBI Taxonomy" id="2565777"/>
    <lineage>
        <taxon>Bacteria</taxon>
        <taxon>Bacillati</taxon>
        <taxon>Bacillota</taxon>
        <taxon>Clostridia</taxon>
        <taxon>Eubacteriales</taxon>
        <taxon>Clostridiaceae</taxon>
        <taxon>Isachenkonia</taxon>
    </lineage>
</organism>
<dbReference type="EMBL" id="SUMG01000026">
    <property type="protein sequence ID" value="NBG89465.1"/>
    <property type="molecule type" value="Genomic_DNA"/>
</dbReference>
<dbReference type="AlphaFoldDB" id="A0AA43XPP5"/>
<dbReference type="Proteomes" id="UP000449710">
    <property type="component" value="Unassembled WGS sequence"/>
</dbReference>
<sequence length="212" mass="24752">MKNQEYLWYLSYGSNLNENRFNCYLRGGQPQGSMESEEGCRDAAPPVKARGKTIPHEMVFAGTSTRWNNKGVAAIDPNRDLTALTYGRMYLITKDQFFDLVKQENYIPLEEKVHWTLPKEGESKVMFPDNWYGKLLHLGEEEGYPIYSFTILEDFQKININPPDPGYIKIIQQGLKESHMFSLWEVEKYLIQLRGIKGFYAREELRQILKNP</sequence>
<proteinExistence type="predicted"/>
<comment type="caution">
    <text evidence="1">The sequence shown here is derived from an EMBL/GenBank/DDBJ whole genome shotgun (WGS) entry which is preliminary data.</text>
</comment>
<reference evidence="1 2" key="1">
    <citation type="submission" date="2019-04" db="EMBL/GenBank/DDBJ databases">
        <title>Isachenkonia alkalipeptolytica gen. nov. sp. nov. a new anaerobic, alkiliphilic organothrophic bacterium capable to reduce synthesized ferrihydrite isolated from a soda lake.</title>
        <authorList>
            <person name="Toshchakov S.V."/>
            <person name="Zavarzina D.G."/>
            <person name="Zhilina T.N."/>
            <person name="Kostrikina N.A."/>
            <person name="Kublanov I.V."/>
        </authorList>
    </citation>
    <scope>NUCLEOTIDE SEQUENCE [LARGE SCALE GENOMIC DNA]</scope>
    <source>
        <strain evidence="1 2">Z-1701</strain>
    </source>
</reference>
<accession>A0AA43XPP5</accession>
<dbReference type="Gene3D" id="3.10.490.10">
    <property type="entry name" value="Gamma-glutamyl cyclotransferase-like"/>
    <property type="match status" value="1"/>
</dbReference>
<evidence type="ECO:0000313" key="1">
    <source>
        <dbReference type="EMBL" id="NBG89465.1"/>
    </source>
</evidence>
<dbReference type="RefSeq" id="WP_160723168.1">
    <property type="nucleotide sequence ID" value="NZ_SUMG01000026.1"/>
</dbReference>
<name>A0AA43XPP5_9CLOT</name>